<protein>
    <submittedName>
        <fullName evidence="5">IGLL5 protein</fullName>
    </submittedName>
</protein>
<evidence type="ECO:0000259" key="4">
    <source>
        <dbReference type="PROSITE" id="PS50835"/>
    </source>
</evidence>
<sequence>MRPGTGQVGCEPPRGQSPGPKQCWPLLLLGLAMGTHGHLPPTTAAPLSRGPGPGAPAESNPRSLWDRFLFWPGPHGAGPRCWPSGFWSESRSPWLVFGEGTQLTVLGQRKSAPSVMLFLPFSEELRANKAILVCLISDFHPSTLTVTWKADGTPITQGVETTKPFKQSNNKYVASSYLSLSPDKWKSHSSFTCQVTHEGSTVEKSVVPTQCP</sequence>
<dbReference type="OrthoDB" id="9049585at2759"/>
<evidence type="ECO:0000313" key="5">
    <source>
        <dbReference type="EMBL" id="KAF0872975.1"/>
    </source>
</evidence>
<keyword evidence="6" id="KW-1185">Reference proteome</keyword>
<feature type="non-terminal residue" evidence="5">
    <location>
        <position position="212"/>
    </location>
</feature>
<dbReference type="PANTHER" id="PTHR19944">
    <property type="entry name" value="MHC CLASS II-RELATED"/>
    <property type="match status" value="1"/>
</dbReference>
<keyword evidence="1" id="KW-1015">Disulfide bond</keyword>
<dbReference type="InterPro" id="IPR007110">
    <property type="entry name" value="Ig-like_dom"/>
</dbReference>
<accession>A0A6G1AAZ5</accession>
<name>A0A6G1AAZ5_CROCR</name>
<evidence type="ECO:0000256" key="3">
    <source>
        <dbReference type="SAM" id="MobiDB-lite"/>
    </source>
</evidence>
<dbReference type="PANTHER" id="PTHR19944:SF98">
    <property type="entry name" value="IG-LIKE DOMAIN-CONTAINING PROTEIN"/>
    <property type="match status" value="1"/>
</dbReference>
<dbReference type="InterPro" id="IPR036179">
    <property type="entry name" value="Ig-like_dom_sf"/>
</dbReference>
<keyword evidence="2" id="KW-0393">Immunoglobulin domain</keyword>
<dbReference type="Pfam" id="PF07654">
    <property type="entry name" value="C1-set"/>
    <property type="match status" value="1"/>
</dbReference>
<feature type="non-terminal residue" evidence="5">
    <location>
        <position position="1"/>
    </location>
</feature>
<dbReference type="InterPro" id="IPR003006">
    <property type="entry name" value="Ig/MHC_CS"/>
</dbReference>
<dbReference type="PROSITE" id="PS00290">
    <property type="entry name" value="IG_MHC"/>
    <property type="match status" value="1"/>
</dbReference>
<dbReference type="InterPro" id="IPR013783">
    <property type="entry name" value="Ig-like_fold"/>
</dbReference>
<dbReference type="EMBL" id="VOAJ01006180">
    <property type="protein sequence ID" value="KAF0872975.1"/>
    <property type="molecule type" value="Genomic_DNA"/>
</dbReference>
<evidence type="ECO:0000256" key="2">
    <source>
        <dbReference type="ARBA" id="ARBA00023319"/>
    </source>
</evidence>
<organism evidence="5 6">
    <name type="scientific">Crocuta crocuta</name>
    <name type="common">Spotted hyena</name>
    <dbReference type="NCBI Taxonomy" id="9678"/>
    <lineage>
        <taxon>Eukaryota</taxon>
        <taxon>Metazoa</taxon>
        <taxon>Chordata</taxon>
        <taxon>Craniata</taxon>
        <taxon>Vertebrata</taxon>
        <taxon>Euteleostomi</taxon>
        <taxon>Mammalia</taxon>
        <taxon>Eutheria</taxon>
        <taxon>Laurasiatheria</taxon>
        <taxon>Carnivora</taxon>
        <taxon>Feliformia</taxon>
        <taxon>Hyaenidae</taxon>
        <taxon>Crocuta</taxon>
    </lineage>
</organism>
<proteinExistence type="predicted"/>
<feature type="region of interest" description="Disordered" evidence="3">
    <location>
        <begin position="39"/>
        <end position="59"/>
    </location>
</feature>
<gene>
    <name evidence="5" type="primary">Igll5_1</name>
    <name evidence="5" type="ORF">FOF47_R19398</name>
</gene>
<dbReference type="PROSITE" id="PS50835">
    <property type="entry name" value="IG_LIKE"/>
    <property type="match status" value="1"/>
</dbReference>
<comment type="caution">
    <text evidence="5">The sequence shown here is derived from an EMBL/GenBank/DDBJ whole genome shotgun (WGS) entry which is preliminary data.</text>
</comment>
<dbReference type="Proteomes" id="UP000475037">
    <property type="component" value="Unassembled WGS sequence"/>
</dbReference>
<dbReference type="InterPro" id="IPR050160">
    <property type="entry name" value="MHC/Immunoglobulin"/>
</dbReference>
<dbReference type="CDD" id="cd07699">
    <property type="entry name" value="IgC1_L"/>
    <property type="match status" value="1"/>
</dbReference>
<dbReference type="SMART" id="SM00407">
    <property type="entry name" value="IGc1"/>
    <property type="match status" value="1"/>
</dbReference>
<evidence type="ECO:0000313" key="6">
    <source>
        <dbReference type="Proteomes" id="UP000475037"/>
    </source>
</evidence>
<reference evidence="5 6" key="1">
    <citation type="submission" date="2019-11" db="EMBL/GenBank/DDBJ databases">
        <authorList>
            <person name="Yang C."/>
            <person name="Li F."/>
        </authorList>
    </citation>
    <scope>NUCLEOTIDE SEQUENCE [LARGE SCALE GENOMIC DNA]</scope>
    <source>
        <strain evidence="5">KB4526</strain>
        <tissue evidence="5">Muscle</tissue>
    </source>
</reference>
<dbReference type="InterPro" id="IPR003597">
    <property type="entry name" value="Ig_C1-set"/>
</dbReference>
<evidence type="ECO:0000256" key="1">
    <source>
        <dbReference type="ARBA" id="ARBA00023157"/>
    </source>
</evidence>
<dbReference type="FunFam" id="2.60.40.10:FF:000283">
    <property type="entry name" value="Immunoglobulin kappa constant"/>
    <property type="match status" value="1"/>
</dbReference>
<dbReference type="SUPFAM" id="SSF48726">
    <property type="entry name" value="Immunoglobulin"/>
    <property type="match status" value="1"/>
</dbReference>
<dbReference type="Gene3D" id="2.60.40.10">
    <property type="entry name" value="Immunoglobulins"/>
    <property type="match status" value="1"/>
</dbReference>
<feature type="domain" description="Ig-like" evidence="4">
    <location>
        <begin position="113"/>
        <end position="207"/>
    </location>
</feature>
<dbReference type="AlphaFoldDB" id="A0A6G1AAZ5"/>